<feature type="transmembrane region" description="Helical" evidence="5">
    <location>
        <begin position="76"/>
        <end position="98"/>
    </location>
</feature>
<keyword evidence="3 5" id="KW-1133">Transmembrane helix</keyword>
<dbReference type="SUPFAM" id="SSF81324">
    <property type="entry name" value="Voltage-gated potassium channels"/>
    <property type="match status" value="1"/>
</dbReference>
<keyword evidence="8" id="KW-1185">Reference proteome</keyword>
<evidence type="ECO:0000259" key="6">
    <source>
        <dbReference type="Pfam" id="PF00520"/>
    </source>
</evidence>
<keyword evidence="2 5" id="KW-0812">Transmembrane</keyword>
<feature type="transmembrane region" description="Helical" evidence="5">
    <location>
        <begin position="172"/>
        <end position="191"/>
    </location>
</feature>
<dbReference type="Gene3D" id="1.10.287.70">
    <property type="match status" value="1"/>
</dbReference>
<feature type="transmembrane region" description="Helical" evidence="5">
    <location>
        <begin position="30"/>
        <end position="56"/>
    </location>
</feature>
<dbReference type="Proteomes" id="UP001159427">
    <property type="component" value="Unassembled WGS sequence"/>
</dbReference>
<evidence type="ECO:0000256" key="2">
    <source>
        <dbReference type="ARBA" id="ARBA00022692"/>
    </source>
</evidence>
<feature type="transmembrane region" description="Helical" evidence="5">
    <location>
        <begin position="198"/>
        <end position="218"/>
    </location>
</feature>
<dbReference type="Pfam" id="PF00520">
    <property type="entry name" value="Ion_trans"/>
    <property type="match status" value="1"/>
</dbReference>
<feature type="transmembrane region" description="Helical" evidence="5">
    <location>
        <begin position="110"/>
        <end position="129"/>
    </location>
</feature>
<feature type="transmembrane region" description="Helical" evidence="5">
    <location>
        <begin position="233"/>
        <end position="256"/>
    </location>
</feature>
<sequence length="510" mass="59679">MFFQDAAIFLQEGQNNDRFDTHPSQKAMPWYLLAHSTCFYLVDMMASLLLLCLALAERPGNGDVSVNDILFLPVTVHGALEIVLLSIIACGCGVKLKWQGAKFYFTHKRTLLKIVVLVVMYAEAITVLIRKENHFRVTRALRPLLLIDTHYCYGVRRCLRQILLSLPPILDMLFLLLFIMLIFAMLGFYLFSDNEDEFFSGFGRSFISLFVLLTTANYPDVMMPAYNRSRWSVIYFAVYISVTLYFVMNLLLAVVYDTFTVIEKAKFKTLFLHKRRSVREAYKLLCSMSPPYNIPFCPHFVGLMSFYKPRSTPVETYLVFKSLTSSQRKQLSLEEFYNVFENSEMKWKRITSDNAWFGCLTRWKYLYRTVKVYTAEAFLKIVGYGLRKYLLSGWNRNTSYEESYKESGYYYLNNFDDLLHSYGRGCSHDIRVGQNVFLHRYREDMKIRKEITVNYEELLALGEEYVTDIQPQQTVQYIGKRSKTKMDLSKKMYADEVEVWSSNRSPATEN</sequence>
<name>A0ABN8N806_9CNID</name>
<evidence type="ECO:0000313" key="8">
    <source>
        <dbReference type="Proteomes" id="UP001159427"/>
    </source>
</evidence>
<comment type="subcellular location">
    <subcellularLocation>
        <location evidence="1">Membrane</location>
        <topology evidence="1">Multi-pass membrane protein</topology>
    </subcellularLocation>
</comment>
<evidence type="ECO:0000256" key="3">
    <source>
        <dbReference type="ARBA" id="ARBA00022989"/>
    </source>
</evidence>
<gene>
    <name evidence="7" type="ORF">PEVE_00040973</name>
</gene>
<dbReference type="InterPro" id="IPR005821">
    <property type="entry name" value="Ion_trans_dom"/>
</dbReference>
<organism evidence="7 8">
    <name type="scientific">Porites evermanni</name>
    <dbReference type="NCBI Taxonomy" id="104178"/>
    <lineage>
        <taxon>Eukaryota</taxon>
        <taxon>Metazoa</taxon>
        <taxon>Cnidaria</taxon>
        <taxon>Anthozoa</taxon>
        <taxon>Hexacorallia</taxon>
        <taxon>Scleractinia</taxon>
        <taxon>Fungiina</taxon>
        <taxon>Poritidae</taxon>
        <taxon>Porites</taxon>
    </lineage>
</organism>
<feature type="domain" description="Ion transport" evidence="6">
    <location>
        <begin position="40"/>
        <end position="264"/>
    </location>
</feature>
<keyword evidence="4 5" id="KW-0472">Membrane</keyword>
<dbReference type="PANTHER" id="PTHR46474:SF1">
    <property type="entry name" value="TWO PORE CHANNEL PROTEIN 1"/>
    <property type="match status" value="1"/>
</dbReference>
<evidence type="ECO:0000313" key="7">
    <source>
        <dbReference type="EMBL" id="CAH3045062.1"/>
    </source>
</evidence>
<evidence type="ECO:0000256" key="5">
    <source>
        <dbReference type="SAM" id="Phobius"/>
    </source>
</evidence>
<proteinExistence type="predicted"/>
<dbReference type="EMBL" id="CALNXI010000765">
    <property type="protein sequence ID" value="CAH3045062.1"/>
    <property type="molecule type" value="Genomic_DNA"/>
</dbReference>
<evidence type="ECO:0000256" key="1">
    <source>
        <dbReference type="ARBA" id="ARBA00004141"/>
    </source>
</evidence>
<accession>A0ABN8N806</accession>
<reference evidence="7 8" key="1">
    <citation type="submission" date="2022-05" db="EMBL/GenBank/DDBJ databases">
        <authorList>
            <consortium name="Genoscope - CEA"/>
            <person name="William W."/>
        </authorList>
    </citation>
    <scope>NUCLEOTIDE SEQUENCE [LARGE SCALE GENOMIC DNA]</scope>
</reference>
<dbReference type="PANTHER" id="PTHR46474">
    <property type="entry name" value="TWO PORE CALCIUM CHANNEL PROTEIN 1"/>
    <property type="match status" value="1"/>
</dbReference>
<comment type="caution">
    <text evidence="7">The sequence shown here is derived from an EMBL/GenBank/DDBJ whole genome shotgun (WGS) entry which is preliminary data.</text>
</comment>
<protein>
    <recommendedName>
        <fullName evidence="6">Ion transport domain-containing protein</fullName>
    </recommendedName>
</protein>
<dbReference type="InterPro" id="IPR028801">
    <property type="entry name" value="TPC1_animal"/>
</dbReference>
<evidence type="ECO:0000256" key="4">
    <source>
        <dbReference type="ARBA" id="ARBA00023136"/>
    </source>
</evidence>